<protein>
    <submittedName>
        <fullName evidence="2">Uncharacterized protein</fullName>
    </submittedName>
</protein>
<proteinExistence type="predicted"/>
<evidence type="ECO:0000313" key="2">
    <source>
        <dbReference type="EMBL" id="MBK6974850.1"/>
    </source>
</evidence>
<comment type="caution">
    <text evidence="2">The sequence shown here is derived from an EMBL/GenBank/DDBJ whole genome shotgun (WGS) entry which is preliminary data.</text>
</comment>
<dbReference type="AlphaFoldDB" id="A0A9D7E1J1"/>
<reference evidence="2" key="1">
    <citation type="submission" date="2020-10" db="EMBL/GenBank/DDBJ databases">
        <title>Connecting structure to function with the recovery of over 1000 high-quality activated sludge metagenome-assembled genomes encoding full-length rRNA genes using long-read sequencing.</title>
        <authorList>
            <person name="Singleton C.M."/>
            <person name="Petriglieri F."/>
            <person name="Kristensen J.M."/>
            <person name="Kirkegaard R.H."/>
            <person name="Michaelsen T.Y."/>
            <person name="Andersen M.H."/>
            <person name="Karst S.M."/>
            <person name="Dueholm M.S."/>
            <person name="Nielsen P.H."/>
            <person name="Albertsen M."/>
        </authorList>
    </citation>
    <scope>NUCLEOTIDE SEQUENCE</scope>
    <source>
        <strain evidence="2">Bjer_18-Q3-R1-45_BAT3C.347</strain>
    </source>
</reference>
<dbReference type="EMBL" id="JADJEV010000005">
    <property type="protein sequence ID" value="MBK6974850.1"/>
    <property type="molecule type" value="Genomic_DNA"/>
</dbReference>
<feature type="transmembrane region" description="Helical" evidence="1">
    <location>
        <begin position="59"/>
        <end position="80"/>
    </location>
</feature>
<sequence>MASDKSSNDDRISENEIYKFLTAHWHHHNQLAWSKLYVLLALQASTLAGAYQLHDIDALKPASFGLLIVGLVVAALLYLLMQRDWEIRDYVAKKLDRVHREHDIEVLPQPNRMLVKGSTLLKTLMVVLVITNFAAAFVMNV</sequence>
<evidence type="ECO:0000256" key="1">
    <source>
        <dbReference type="SAM" id="Phobius"/>
    </source>
</evidence>
<evidence type="ECO:0000313" key="3">
    <source>
        <dbReference type="Proteomes" id="UP000807785"/>
    </source>
</evidence>
<organism evidence="2 3">
    <name type="scientific">Candidatus Methylophosphatis roskildensis</name>
    <dbReference type="NCBI Taxonomy" id="2899263"/>
    <lineage>
        <taxon>Bacteria</taxon>
        <taxon>Pseudomonadati</taxon>
        <taxon>Pseudomonadota</taxon>
        <taxon>Betaproteobacteria</taxon>
        <taxon>Nitrosomonadales</taxon>
        <taxon>Sterolibacteriaceae</taxon>
        <taxon>Candidatus Methylophosphatis</taxon>
    </lineage>
</organism>
<name>A0A9D7E1J1_9PROT</name>
<keyword evidence="1" id="KW-0812">Transmembrane</keyword>
<feature type="transmembrane region" description="Helical" evidence="1">
    <location>
        <begin position="119"/>
        <end position="139"/>
    </location>
</feature>
<accession>A0A9D7E1J1</accession>
<keyword evidence="1" id="KW-0472">Membrane</keyword>
<keyword evidence="1" id="KW-1133">Transmembrane helix</keyword>
<gene>
    <name evidence="2" type="ORF">IPH26_18620</name>
</gene>
<dbReference type="Proteomes" id="UP000807785">
    <property type="component" value="Unassembled WGS sequence"/>
</dbReference>